<feature type="domain" description="Tyr recombinase" evidence="3">
    <location>
        <begin position="108"/>
        <end position="307"/>
    </location>
</feature>
<keyword evidence="1" id="KW-0238">DNA-binding</keyword>
<dbReference type="InterPro" id="IPR010998">
    <property type="entry name" value="Integrase_recombinase_N"/>
</dbReference>
<reference evidence="4 5" key="1">
    <citation type="submission" date="2020-12" db="EMBL/GenBank/DDBJ databases">
        <title>Oil enriched cultivation method for isolating marine PHA-producing bacteria.</title>
        <authorList>
            <person name="Zheng W."/>
            <person name="Yu S."/>
            <person name="Huang Y."/>
        </authorList>
    </citation>
    <scope>NUCLEOTIDE SEQUENCE [LARGE SCALE GENOMIC DNA]</scope>
    <source>
        <strain evidence="4 5">SN0-2</strain>
    </source>
</reference>
<dbReference type="Pfam" id="PF00589">
    <property type="entry name" value="Phage_integrase"/>
    <property type="match status" value="1"/>
</dbReference>
<dbReference type="Gene3D" id="1.10.443.10">
    <property type="entry name" value="Intergrase catalytic core"/>
    <property type="match status" value="1"/>
</dbReference>
<name>A0ABS3E8G2_9GAMM</name>
<dbReference type="InterPro" id="IPR011010">
    <property type="entry name" value="DNA_brk_join_enz"/>
</dbReference>
<protein>
    <submittedName>
        <fullName evidence="4">Site-specific integrase</fullName>
    </submittedName>
</protein>
<dbReference type="InterPro" id="IPR002104">
    <property type="entry name" value="Integrase_catalytic"/>
</dbReference>
<dbReference type="PANTHER" id="PTHR34605">
    <property type="entry name" value="PHAGE_INTEGRASE DOMAIN-CONTAINING PROTEIN"/>
    <property type="match status" value="1"/>
</dbReference>
<gene>
    <name evidence="4" type="ORF">JF535_11990</name>
</gene>
<accession>A0ABS3E8G2</accession>
<evidence type="ECO:0000259" key="3">
    <source>
        <dbReference type="PROSITE" id="PS51898"/>
    </source>
</evidence>
<sequence>MSNIDQYIHAATRENTRRSYQAAVQHFEVSWGGFLPATADSVARYLADHAETLAINTLKLRLSGLAQWHRDQGFPDPTKAPIVKKVLKGIRELHPTREKRARPIQLEELTTIAGQLELALSIAVEKGDRKASIVHARNRALLLLGFWRGFRSDEICRLRVELVTVRPGEGMTIYLPRSKGDRQSLGRELKVPALSHLCPVSAYEEWIKNADIAEGPVFRAINRWGHLSETELASNSISPLLRHMIEQAGLHHKNVSSHSLRRGFANWANANGWDTKTLMEYVGWKDVQSAMRYVDAADPFSQQRIEQNISTRKPIHNLPE</sequence>
<keyword evidence="5" id="KW-1185">Reference proteome</keyword>
<dbReference type="InterPro" id="IPR052925">
    <property type="entry name" value="Phage_Integrase-like_Recomb"/>
</dbReference>
<evidence type="ECO:0000256" key="2">
    <source>
        <dbReference type="ARBA" id="ARBA00023172"/>
    </source>
</evidence>
<evidence type="ECO:0000313" key="5">
    <source>
        <dbReference type="Proteomes" id="UP000664293"/>
    </source>
</evidence>
<dbReference type="SUPFAM" id="SSF56349">
    <property type="entry name" value="DNA breaking-rejoining enzymes"/>
    <property type="match status" value="1"/>
</dbReference>
<dbReference type="EMBL" id="JAEKJR010000002">
    <property type="protein sequence ID" value="MBN8431574.1"/>
    <property type="molecule type" value="Genomic_DNA"/>
</dbReference>
<proteinExistence type="predicted"/>
<dbReference type="SUPFAM" id="SSF47823">
    <property type="entry name" value="lambda integrase-like, N-terminal domain"/>
    <property type="match status" value="1"/>
</dbReference>
<dbReference type="Proteomes" id="UP000664293">
    <property type="component" value="Unassembled WGS sequence"/>
</dbReference>
<dbReference type="InterPro" id="IPR013762">
    <property type="entry name" value="Integrase-like_cat_sf"/>
</dbReference>
<dbReference type="CDD" id="cd00799">
    <property type="entry name" value="INT_Cre_C"/>
    <property type="match status" value="1"/>
</dbReference>
<evidence type="ECO:0000313" key="4">
    <source>
        <dbReference type="EMBL" id="MBN8431574.1"/>
    </source>
</evidence>
<comment type="caution">
    <text evidence="4">The sequence shown here is derived from an EMBL/GenBank/DDBJ whole genome shotgun (WGS) entry which is preliminary data.</text>
</comment>
<dbReference type="Gene3D" id="1.10.150.130">
    <property type="match status" value="1"/>
</dbReference>
<evidence type="ECO:0000256" key="1">
    <source>
        <dbReference type="ARBA" id="ARBA00023125"/>
    </source>
</evidence>
<dbReference type="PROSITE" id="PS51898">
    <property type="entry name" value="TYR_RECOMBINASE"/>
    <property type="match status" value="1"/>
</dbReference>
<dbReference type="PANTHER" id="PTHR34605:SF3">
    <property type="entry name" value="P CELL-TYPE AGGLUTINATION PROTEIN MAP4-LIKE-RELATED"/>
    <property type="match status" value="1"/>
</dbReference>
<organism evidence="4 5">
    <name type="scientific">Microbulbifer salipaludis</name>
    <dbReference type="NCBI Taxonomy" id="187980"/>
    <lineage>
        <taxon>Bacteria</taxon>
        <taxon>Pseudomonadati</taxon>
        <taxon>Pseudomonadota</taxon>
        <taxon>Gammaproteobacteria</taxon>
        <taxon>Cellvibrionales</taxon>
        <taxon>Microbulbiferaceae</taxon>
        <taxon>Microbulbifer</taxon>
    </lineage>
</organism>
<keyword evidence="2" id="KW-0233">DNA recombination</keyword>
<dbReference type="RefSeq" id="WP_207002388.1">
    <property type="nucleotide sequence ID" value="NZ_JAEKJR010000002.1"/>
</dbReference>